<reference evidence="2" key="1">
    <citation type="submission" date="2015-10" db="EMBL/GenBank/DDBJ databases">
        <authorList>
            <person name="Lehtovirta-Morley L.E."/>
            <person name="Vieille C."/>
        </authorList>
    </citation>
    <scope>NUCLEOTIDE SEQUENCE [LARGE SCALE GENOMIC DNA]</scope>
</reference>
<dbReference type="AlphaFoldDB" id="A0A128A108"/>
<dbReference type="EMBL" id="LN890280">
    <property type="protein sequence ID" value="CUR51036.1"/>
    <property type="molecule type" value="Genomic_DNA"/>
</dbReference>
<evidence type="ECO:0000313" key="1">
    <source>
        <dbReference type="EMBL" id="CUR51036.1"/>
    </source>
</evidence>
<dbReference type="Proteomes" id="UP000196239">
    <property type="component" value="Chromosome 1"/>
</dbReference>
<proteinExistence type="predicted"/>
<sequence>MKFPFDIQRIDIKLKRALEGNRTPVRGSTVPYTNHYTTRAT</sequence>
<dbReference type="KEGG" id="ndv:NDEV_0271"/>
<gene>
    <name evidence="1" type="ORF">NDEV_0271</name>
</gene>
<protein>
    <submittedName>
        <fullName evidence="1">Uncharacterized protein</fullName>
    </submittedName>
</protein>
<keyword evidence="2" id="KW-1185">Reference proteome</keyword>
<accession>A0A128A108</accession>
<organism evidence="1 2">
    <name type="scientific">Nitrosotalea devaniterrae</name>
    <dbReference type="NCBI Taxonomy" id="1078905"/>
    <lineage>
        <taxon>Archaea</taxon>
        <taxon>Nitrososphaerota</taxon>
        <taxon>Nitrososphaeria</taxon>
        <taxon>Nitrosotaleales</taxon>
        <taxon>Nitrosotaleaceae</taxon>
        <taxon>Nitrosotalea</taxon>
    </lineage>
</organism>
<evidence type="ECO:0000313" key="2">
    <source>
        <dbReference type="Proteomes" id="UP000196239"/>
    </source>
</evidence>
<name>A0A128A108_9ARCH</name>